<dbReference type="Pfam" id="PF00491">
    <property type="entry name" value="Arginase"/>
    <property type="match status" value="2"/>
</dbReference>
<reference evidence="5 6" key="1">
    <citation type="submission" date="2022-06" db="EMBL/GenBank/DDBJ databases">
        <title>Rhizosaccharibacter gen. nov. sp. nov. KSS12, endophytic bacteria isolated from sugarcane.</title>
        <authorList>
            <person name="Pitiwittayakul N."/>
        </authorList>
    </citation>
    <scope>NUCLEOTIDE SEQUENCE [LARGE SCALE GENOMIC DNA]</scope>
    <source>
        <strain evidence="5 6">KSS12</strain>
    </source>
</reference>
<evidence type="ECO:0000256" key="3">
    <source>
        <dbReference type="PROSITE-ProRule" id="PRU00742"/>
    </source>
</evidence>
<protein>
    <submittedName>
        <fullName evidence="5">Arginase family protein</fullName>
    </submittedName>
</protein>
<evidence type="ECO:0000256" key="2">
    <source>
        <dbReference type="ARBA" id="ARBA00022801"/>
    </source>
</evidence>
<dbReference type="PANTHER" id="PTHR11358:SF26">
    <property type="entry name" value="GUANIDINO ACID HYDROLASE, MITOCHONDRIAL"/>
    <property type="match status" value="1"/>
</dbReference>
<evidence type="ECO:0000313" key="6">
    <source>
        <dbReference type="Proteomes" id="UP001524547"/>
    </source>
</evidence>
<dbReference type="EMBL" id="JAMZEJ010000002">
    <property type="protein sequence ID" value="MCQ8240050.1"/>
    <property type="molecule type" value="Genomic_DNA"/>
</dbReference>
<comment type="caution">
    <text evidence="5">The sequence shown here is derived from an EMBL/GenBank/DDBJ whole genome shotgun (WGS) entry which is preliminary data.</text>
</comment>
<dbReference type="SUPFAM" id="SSF52768">
    <property type="entry name" value="Arginase/deacetylase"/>
    <property type="match status" value="2"/>
</dbReference>
<feature type="compositionally biased region" description="Low complexity" evidence="4">
    <location>
        <begin position="224"/>
        <end position="246"/>
    </location>
</feature>
<keyword evidence="2" id="KW-0378">Hydrolase</keyword>
<accession>A0ABT1VV49</accession>
<comment type="similarity">
    <text evidence="3">Belongs to the arginase family.</text>
</comment>
<evidence type="ECO:0000256" key="1">
    <source>
        <dbReference type="ARBA" id="ARBA00022723"/>
    </source>
</evidence>
<dbReference type="Proteomes" id="UP001524547">
    <property type="component" value="Unassembled WGS sequence"/>
</dbReference>
<keyword evidence="1" id="KW-0479">Metal-binding</keyword>
<gene>
    <name evidence="5" type="ORF">NFI88_04245</name>
</gene>
<dbReference type="InterPro" id="IPR006035">
    <property type="entry name" value="Ureohydrolase"/>
</dbReference>
<organism evidence="5 6">
    <name type="scientific">Rhizosaccharibacter radicis</name>
    <dbReference type="NCBI Taxonomy" id="2782605"/>
    <lineage>
        <taxon>Bacteria</taxon>
        <taxon>Pseudomonadati</taxon>
        <taxon>Pseudomonadota</taxon>
        <taxon>Alphaproteobacteria</taxon>
        <taxon>Acetobacterales</taxon>
        <taxon>Acetobacteraceae</taxon>
        <taxon>Rhizosaccharibacter</taxon>
    </lineage>
</organism>
<evidence type="ECO:0000313" key="5">
    <source>
        <dbReference type="EMBL" id="MCQ8240050.1"/>
    </source>
</evidence>
<feature type="region of interest" description="Disordered" evidence="4">
    <location>
        <begin position="224"/>
        <end position="266"/>
    </location>
</feature>
<dbReference type="Gene3D" id="3.40.800.10">
    <property type="entry name" value="Ureohydrolase domain"/>
    <property type="match status" value="2"/>
</dbReference>
<dbReference type="PANTHER" id="PTHR11358">
    <property type="entry name" value="ARGINASE/AGMATINASE"/>
    <property type="match status" value="1"/>
</dbReference>
<evidence type="ECO:0000256" key="4">
    <source>
        <dbReference type="SAM" id="MobiDB-lite"/>
    </source>
</evidence>
<dbReference type="PROSITE" id="PS51409">
    <property type="entry name" value="ARGINASE_2"/>
    <property type="match status" value="1"/>
</dbReference>
<proteinExistence type="inferred from homology"/>
<sequence length="360" mass="37160">MQVIAAPTSLGLGPLRSGHEPGCWRAPAALIAAGLLEALGDPPLEELPRPRGGQAPVAGTRLRNGPAIRDYTLLLADRVGEAIGRGCFVLVVGGDCSVLLGALVAARRTGPVALVHVDGHSDFRHPGNCGNAPEPFAVAGMDLALATGRGEALLVDWPGIAPPLVPDALAIQLGEREGRDPDYPWADIHDTAIGRIDVFEAQALGAAGVLARIVRRLDADAAGTGPAAGGAHRSRPRAAGLAAPRPVRTDAGVVPRELGGRDPAGGGPAASGLPFWLHLDVDVMDRDLMPAVDCPGTPGLSPEMLRAILAPLVAHPRCLGMTVTILDPELDTDGRCAGTIVELLRRLPFRADGRDGEESS</sequence>
<dbReference type="RefSeq" id="WP_422918780.1">
    <property type="nucleotide sequence ID" value="NZ_JAMZEJ010000002.1"/>
</dbReference>
<keyword evidence="6" id="KW-1185">Reference proteome</keyword>
<name>A0ABT1VV49_9PROT</name>
<dbReference type="InterPro" id="IPR023696">
    <property type="entry name" value="Ureohydrolase_dom_sf"/>
</dbReference>